<dbReference type="CDD" id="cd02219">
    <property type="entry name" value="cupin_YjlB-like"/>
    <property type="match status" value="1"/>
</dbReference>
<keyword evidence="1" id="KW-0614">Plasmid</keyword>
<dbReference type="InterPro" id="IPR011051">
    <property type="entry name" value="RmlC_Cupin_sf"/>
</dbReference>
<dbReference type="KEGG" id="tpla:ElP_70880"/>
<evidence type="ECO:0000313" key="2">
    <source>
        <dbReference type="Proteomes" id="UP000317835"/>
    </source>
</evidence>
<reference evidence="1 2" key="1">
    <citation type="submission" date="2019-02" db="EMBL/GenBank/DDBJ databases">
        <title>Deep-cultivation of Planctomycetes and their phenomic and genomic characterization uncovers novel biology.</title>
        <authorList>
            <person name="Wiegand S."/>
            <person name="Jogler M."/>
            <person name="Boedeker C."/>
            <person name="Pinto D."/>
            <person name="Vollmers J."/>
            <person name="Rivas-Marin E."/>
            <person name="Kohn T."/>
            <person name="Peeters S.H."/>
            <person name="Heuer A."/>
            <person name="Rast P."/>
            <person name="Oberbeckmann S."/>
            <person name="Bunk B."/>
            <person name="Jeske O."/>
            <person name="Meyerdierks A."/>
            <person name="Storesund J.E."/>
            <person name="Kallscheuer N."/>
            <person name="Luecker S."/>
            <person name="Lage O.M."/>
            <person name="Pohl T."/>
            <person name="Merkel B.J."/>
            <person name="Hornburger P."/>
            <person name="Mueller R.-W."/>
            <person name="Bruemmer F."/>
            <person name="Labrenz M."/>
            <person name="Spormann A.M."/>
            <person name="Op den Camp H."/>
            <person name="Overmann J."/>
            <person name="Amann R."/>
            <person name="Jetten M.S.M."/>
            <person name="Mascher T."/>
            <person name="Medema M.H."/>
            <person name="Devos D.P."/>
            <person name="Kaster A.-K."/>
            <person name="Ovreas L."/>
            <person name="Rohde M."/>
            <person name="Galperin M.Y."/>
            <person name="Jogler C."/>
        </authorList>
    </citation>
    <scope>NUCLEOTIDE SEQUENCE [LARGE SCALE GENOMIC DNA]</scope>
    <source>
        <strain evidence="1 2">ElP</strain>
        <plasmid evidence="2">pelp_1</plasmid>
    </source>
</reference>
<dbReference type="SUPFAM" id="SSF51182">
    <property type="entry name" value="RmlC-like cupins"/>
    <property type="match status" value="1"/>
</dbReference>
<dbReference type="InterPro" id="IPR014710">
    <property type="entry name" value="RmlC-like_jellyroll"/>
</dbReference>
<organism evidence="1 2">
    <name type="scientific">Tautonia plasticadhaerens</name>
    <dbReference type="NCBI Taxonomy" id="2527974"/>
    <lineage>
        <taxon>Bacteria</taxon>
        <taxon>Pseudomonadati</taxon>
        <taxon>Planctomycetota</taxon>
        <taxon>Planctomycetia</taxon>
        <taxon>Isosphaerales</taxon>
        <taxon>Isosphaeraceae</taxon>
        <taxon>Tautonia</taxon>
    </lineage>
</organism>
<dbReference type="Gene3D" id="2.60.120.10">
    <property type="entry name" value="Jelly Rolls"/>
    <property type="match status" value="1"/>
</dbReference>
<dbReference type="PANTHER" id="PTHR36448:SF2">
    <property type="entry name" value="CUPIN TYPE-1 DOMAIN-CONTAINING PROTEIN"/>
    <property type="match status" value="1"/>
</dbReference>
<dbReference type="AlphaFoldDB" id="A0A518HE45"/>
<geneLocation type="plasmid" evidence="2">
    <name>pelp_1</name>
</geneLocation>
<accession>A0A518HE45</accession>
<keyword evidence="2" id="KW-1185">Reference proteome</keyword>
<dbReference type="EMBL" id="CP036427">
    <property type="protein sequence ID" value="QDV39124.1"/>
    <property type="molecule type" value="Genomic_DNA"/>
</dbReference>
<evidence type="ECO:0000313" key="1">
    <source>
        <dbReference type="EMBL" id="QDV39124.1"/>
    </source>
</evidence>
<dbReference type="OrthoDB" id="9791759at2"/>
<dbReference type="InterPro" id="IPR014500">
    <property type="entry name" value="UCP019307_cupin"/>
</dbReference>
<dbReference type="PIRSF" id="PIRSF019307">
    <property type="entry name" value="UCP019307"/>
    <property type="match status" value="1"/>
</dbReference>
<dbReference type="Proteomes" id="UP000317835">
    <property type="component" value="Plasmid pElP_1"/>
</dbReference>
<sequence length="183" mass="19863">MIAGGPRLETMHFGPEGRVPNSRFPVLLYRGAVGPEPGGDLADELEARFRRHDWLNNWRELGVYDYPHYHSTTHEALGMARGRITLRLGGAGGVVVELEAGDVLVLPAGTSHTRLGNTADSWMVGGYPEGRDWDLIRDEEVGEAEARAALKLIGSLPIPARDPVTGGPMAAWREAPRTHGIPS</sequence>
<gene>
    <name evidence="1" type="ORF">ElP_70880</name>
</gene>
<protein>
    <submittedName>
        <fullName evidence="1">Cupin domain protein</fullName>
    </submittedName>
</protein>
<dbReference type="PANTHER" id="PTHR36448">
    <property type="entry name" value="BLR7373 PROTEIN"/>
    <property type="match status" value="1"/>
</dbReference>
<dbReference type="RefSeq" id="WP_145279288.1">
    <property type="nucleotide sequence ID" value="NZ_CP036427.1"/>
</dbReference>
<name>A0A518HE45_9BACT</name>
<proteinExistence type="predicted"/>
<dbReference type="InterPro" id="IPR047121">
    <property type="entry name" value="YjiB-like"/>
</dbReference>